<dbReference type="Gene3D" id="4.10.280.10">
    <property type="entry name" value="Helix-loop-helix DNA-binding domain"/>
    <property type="match status" value="1"/>
</dbReference>
<dbReference type="GO" id="GO:0000981">
    <property type="term" value="F:DNA-binding transcription factor activity, RNA polymerase II-specific"/>
    <property type="evidence" value="ECO:0007669"/>
    <property type="project" value="TreeGrafter"/>
</dbReference>
<dbReference type="Proteomes" id="UP001457282">
    <property type="component" value="Unassembled WGS sequence"/>
</dbReference>
<protein>
    <recommendedName>
        <fullName evidence="7">BHLH domain-containing protein</fullName>
    </recommendedName>
</protein>
<gene>
    <name evidence="8" type="ORF">M0R45_003760</name>
</gene>
<accession>A0AAW1YGD2</accession>
<evidence type="ECO:0000256" key="3">
    <source>
        <dbReference type="ARBA" id="ARBA00023125"/>
    </source>
</evidence>
<dbReference type="GO" id="GO:0005634">
    <property type="term" value="C:nucleus"/>
    <property type="evidence" value="ECO:0007669"/>
    <property type="project" value="UniProtKB-SubCell"/>
</dbReference>
<evidence type="ECO:0000256" key="6">
    <source>
        <dbReference type="SAM" id="MobiDB-lite"/>
    </source>
</evidence>
<dbReference type="EMBL" id="JBEDUW010000001">
    <property type="protein sequence ID" value="KAK9948173.1"/>
    <property type="molecule type" value="Genomic_DNA"/>
</dbReference>
<evidence type="ECO:0000256" key="1">
    <source>
        <dbReference type="ARBA" id="ARBA00004123"/>
    </source>
</evidence>
<comment type="caution">
    <text evidence="8">The sequence shown here is derived from an EMBL/GenBank/DDBJ whole genome shotgun (WGS) entry which is preliminary data.</text>
</comment>
<feature type="domain" description="BHLH" evidence="7">
    <location>
        <begin position="209"/>
        <end position="258"/>
    </location>
</feature>
<keyword evidence="4" id="KW-0804">Transcription</keyword>
<sequence length="396" mass="42696">MMDEILDHFFSSSSWTDVDIINNNSPSYLSNSNHSMESLAAQSANSSVAHDLESDAQDNGNNCAANFSNDQMQYDMDGNMVRSTSVSSIEPQIVGGNSVFQRLNGDFETLSPVSQLWPPLPSYEGVSSSLCPPVCGLGNNDVYDLSDLVTTEKGNQEMGNYALPSFASGPQIPMAMTGLLQSLPQTTSTTPSAECTGTRKPRMRARRGQATDPHSIAERLRREKIADRMKNLQELVPKSNKTDKASMLDEIIEYVKLLQQQIKVLSSSRLGAKGTTIPLISDSHAKGANGLSPFPPLGQVAHDSNSFNEIAFEQVVKLMETDVTKAMHYLQSKGLCMMPVALANAISTEKESSPAPGSAENLKNTVFTDEGFVHNASSSSSSNSSSLPDSDKTVVI</sequence>
<keyword evidence="3" id="KW-0238">DNA-binding</keyword>
<feature type="region of interest" description="Disordered" evidence="6">
    <location>
        <begin position="184"/>
        <end position="213"/>
    </location>
</feature>
<dbReference type="Pfam" id="PF00010">
    <property type="entry name" value="HLH"/>
    <property type="match status" value="1"/>
</dbReference>
<name>A0AAW1YGD2_RUBAR</name>
<dbReference type="InterPro" id="IPR036638">
    <property type="entry name" value="HLH_DNA-bd_sf"/>
</dbReference>
<evidence type="ECO:0000313" key="9">
    <source>
        <dbReference type="Proteomes" id="UP001457282"/>
    </source>
</evidence>
<feature type="compositionally biased region" description="Low complexity" evidence="6">
    <location>
        <begin position="377"/>
        <end position="386"/>
    </location>
</feature>
<evidence type="ECO:0000313" key="8">
    <source>
        <dbReference type="EMBL" id="KAK9948173.1"/>
    </source>
</evidence>
<proteinExistence type="predicted"/>
<reference evidence="8 9" key="1">
    <citation type="journal article" date="2023" name="G3 (Bethesda)">
        <title>A chromosome-length genome assembly and annotation of blackberry (Rubus argutus, cv. 'Hillquist').</title>
        <authorList>
            <person name="Bruna T."/>
            <person name="Aryal R."/>
            <person name="Dudchenko O."/>
            <person name="Sargent D.J."/>
            <person name="Mead D."/>
            <person name="Buti M."/>
            <person name="Cavallini A."/>
            <person name="Hytonen T."/>
            <person name="Andres J."/>
            <person name="Pham M."/>
            <person name="Weisz D."/>
            <person name="Mascagni F."/>
            <person name="Usai G."/>
            <person name="Natali L."/>
            <person name="Bassil N."/>
            <person name="Fernandez G.E."/>
            <person name="Lomsadze A."/>
            <person name="Armour M."/>
            <person name="Olukolu B."/>
            <person name="Poorten T."/>
            <person name="Britton C."/>
            <person name="Davik J."/>
            <person name="Ashrafi H."/>
            <person name="Aiden E.L."/>
            <person name="Borodovsky M."/>
            <person name="Worthington M."/>
        </authorList>
    </citation>
    <scope>NUCLEOTIDE SEQUENCE [LARGE SCALE GENOMIC DNA]</scope>
    <source>
        <strain evidence="8">PI 553951</strain>
    </source>
</reference>
<dbReference type="AlphaFoldDB" id="A0AAW1YGD2"/>
<dbReference type="GO" id="GO:0000978">
    <property type="term" value="F:RNA polymerase II cis-regulatory region sequence-specific DNA binding"/>
    <property type="evidence" value="ECO:0007669"/>
    <property type="project" value="TreeGrafter"/>
</dbReference>
<dbReference type="GO" id="GO:0046983">
    <property type="term" value="F:protein dimerization activity"/>
    <property type="evidence" value="ECO:0007669"/>
    <property type="project" value="InterPro"/>
</dbReference>
<dbReference type="PANTHER" id="PTHR16223:SF215">
    <property type="entry name" value="OS02G0564700 PROTEIN"/>
    <property type="match status" value="1"/>
</dbReference>
<evidence type="ECO:0000256" key="4">
    <source>
        <dbReference type="ARBA" id="ARBA00023163"/>
    </source>
</evidence>
<dbReference type="InterPro" id="IPR011598">
    <property type="entry name" value="bHLH_dom"/>
</dbReference>
<feature type="region of interest" description="Disordered" evidence="6">
    <location>
        <begin position="373"/>
        <end position="396"/>
    </location>
</feature>
<evidence type="ECO:0000259" key="7">
    <source>
        <dbReference type="PROSITE" id="PS50888"/>
    </source>
</evidence>
<dbReference type="SMART" id="SM00353">
    <property type="entry name" value="HLH"/>
    <property type="match status" value="1"/>
</dbReference>
<dbReference type="SUPFAM" id="SSF47459">
    <property type="entry name" value="HLH, helix-loop-helix DNA-binding domain"/>
    <property type="match status" value="1"/>
</dbReference>
<evidence type="ECO:0000256" key="5">
    <source>
        <dbReference type="ARBA" id="ARBA00023242"/>
    </source>
</evidence>
<dbReference type="InterPro" id="IPR045843">
    <property type="entry name" value="IND-like"/>
</dbReference>
<evidence type="ECO:0000256" key="2">
    <source>
        <dbReference type="ARBA" id="ARBA00023015"/>
    </source>
</evidence>
<keyword evidence="2" id="KW-0805">Transcription regulation</keyword>
<organism evidence="8 9">
    <name type="scientific">Rubus argutus</name>
    <name type="common">Southern blackberry</name>
    <dbReference type="NCBI Taxonomy" id="59490"/>
    <lineage>
        <taxon>Eukaryota</taxon>
        <taxon>Viridiplantae</taxon>
        <taxon>Streptophyta</taxon>
        <taxon>Embryophyta</taxon>
        <taxon>Tracheophyta</taxon>
        <taxon>Spermatophyta</taxon>
        <taxon>Magnoliopsida</taxon>
        <taxon>eudicotyledons</taxon>
        <taxon>Gunneridae</taxon>
        <taxon>Pentapetalae</taxon>
        <taxon>rosids</taxon>
        <taxon>fabids</taxon>
        <taxon>Rosales</taxon>
        <taxon>Rosaceae</taxon>
        <taxon>Rosoideae</taxon>
        <taxon>Rosoideae incertae sedis</taxon>
        <taxon>Rubus</taxon>
    </lineage>
</organism>
<dbReference type="PROSITE" id="PS50888">
    <property type="entry name" value="BHLH"/>
    <property type="match status" value="1"/>
</dbReference>
<comment type="subcellular location">
    <subcellularLocation>
        <location evidence="1">Nucleus</location>
    </subcellularLocation>
</comment>
<keyword evidence="5" id="KW-0539">Nucleus</keyword>
<keyword evidence="9" id="KW-1185">Reference proteome</keyword>
<dbReference type="PANTHER" id="PTHR16223">
    <property type="entry name" value="TRANSCRIPTION FACTOR BHLH83-RELATED"/>
    <property type="match status" value="1"/>
</dbReference>